<comment type="caution">
    <text evidence="1">The sequence shown here is derived from an EMBL/GenBank/DDBJ whole genome shotgun (WGS) entry which is preliminary data.</text>
</comment>
<organism evidence="1 2">
    <name type="scientific">Hymenobacter negativus</name>
    <dbReference type="NCBI Taxonomy" id="2795026"/>
    <lineage>
        <taxon>Bacteria</taxon>
        <taxon>Pseudomonadati</taxon>
        <taxon>Bacteroidota</taxon>
        <taxon>Cytophagia</taxon>
        <taxon>Cytophagales</taxon>
        <taxon>Hymenobacteraceae</taxon>
        <taxon>Hymenobacter</taxon>
    </lineage>
</organism>
<dbReference type="RefSeq" id="WP_198074987.1">
    <property type="nucleotide sequence ID" value="NZ_JAEDAE010000002.1"/>
</dbReference>
<evidence type="ECO:0000313" key="1">
    <source>
        <dbReference type="EMBL" id="MBH8557879.1"/>
    </source>
</evidence>
<protein>
    <submittedName>
        <fullName evidence="1">Uncharacterized protein</fullName>
    </submittedName>
</protein>
<proteinExistence type="predicted"/>
<accession>A0ABS0Q5D8</accession>
<evidence type="ECO:0000313" key="2">
    <source>
        <dbReference type="Proteomes" id="UP000625631"/>
    </source>
</evidence>
<name>A0ABS0Q5D8_9BACT</name>
<dbReference type="Proteomes" id="UP000625631">
    <property type="component" value="Unassembled WGS sequence"/>
</dbReference>
<dbReference type="EMBL" id="JAEDAE010000002">
    <property type="protein sequence ID" value="MBH8557879.1"/>
    <property type="molecule type" value="Genomic_DNA"/>
</dbReference>
<gene>
    <name evidence="1" type="ORF">I7X13_07465</name>
</gene>
<sequence length="53" mass="6091">MKTPSCLRTAYQNRGIVPTLAARRARHEAVAAKKPFVNFFFTFFSLHDEPFCT</sequence>
<keyword evidence="2" id="KW-1185">Reference proteome</keyword>
<reference evidence="1 2" key="1">
    <citation type="submission" date="2020-12" db="EMBL/GenBank/DDBJ databases">
        <title>Hymenobacter sp.</title>
        <authorList>
            <person name="Kim M.K."/>
        </authorList>
    </citation>
    <scope>NUCLEOTIDE SEQUENCE [LARGE SCALE GENOMIC DNA]</scope>
    <source>
        <strain evidence="1 2">BT442</strain>
    </source>
</reference>